<evidence type="ECO:0000256" key="7">
    <source>
        <dbReference type="ARBA" id="ARBA00023180"/>
    </source>
</evidence>
<reference evidence="12 13" key="1">
    <citation type="journal article" date="2021" name="Elife">
        <title>Chloroplast acquisition without the gene transfer in kleptoplastic sea slugs, Plakobranchus ocellatus.</title>
        <authorList>
            <person name="Maeda T."/>
            <person name="Takahashi S."/>
            <person name="Yoshida T."/>
            <person name="Shimamura S."/>
            <person name="Takaki Y."/>
            <person name="Nagai Y."/>
            <person name="Toyoda A."/>
            <person name="Suzuki Y."/>
            <person name="Arimoto A."/>
            <person name="Ishii H."/>
            <person name="Satoh N."/>
            <person name="Nishiyama T."/>
            <person name="Hasebe M."/>
            <person name="Maruyama T."/>
            <person name="Minagawa J."/>
            <person name="Obokata J."/>
            <person name="Shigenobu S."/>
        </authorList>
    </citation>
    <scope>NUCLEOTIDE SEQUENCE [LARGE SCALE GENOMIC DNA]</scope>
</reference>
<comment type="subcellular location">
    <subcellularLocation>
        <location evidence="1">Membrane</location>
        <topology evidence="1">Single-pass type I membrane protein</topology>
    </subcellularLocation>
</comment>
<dbReference type="SUPFAM" id="SSF53822">
    <property type="entry name" value="Periplasmic binding protein-like I"/>
    <property type="match status" value="1"/>
</dbReference>
<evidence type="ECO:0000256" key="1">
    <source>
        <dbReference type="ARBA" id="ARBA00004479"/>
    </source>
</evidence>
<dbReference type="CDD" id="cd06373">
    <property type="entry name" value="PBP1_NPR-like"/>
    <property type="match status" value="1"/>
</dbReference>
<dbReference type="EMBL" id="BLXT01003539">
    <property type="protein sequence ID" value="GFO01839.1"/>
    <property type="molecule type" value="Genomic_DNA"/>
</dbReference>
<dbReference type="GO" id="GO:0017046">
    <property type="term" value="F:peptide hormone binding"/>
    <property type="evidence" value="ECO:0007669"/>
    <property type="project" value="TreeGrafter"/>
</dbReference>
<keyword evidence="2 9" id="KW-0812">Transmembrane</keyword>
<evidence type="ECO:0000256" key="8">
    <source>
        <dbReference type="SAM" id="MobiDB-lite"/>
    </source>
</evidence>
<feature type="region of interest" description="Disordered" evidence="8">
    <location>
        <begin position="538"/>
        <end position="557"/>
    </location>
</feature>
<keyword evidence="6" id="KW-0675">Receptor</keyword>
<dbReference type="InterPro" id="IPR001828">
    <property type="entry name" value="ANF_lig-bd_rcpt"/>
</dbReference>
<evidence type="ECO:0000256" key="9">
    <source>
        <dbReference type="SAM" id="Phobius"/>
    </source>
</evidence>
<dbReference type="PANTHER" id="PTHR44755">
    <property type="entry name" value="NATRIURETIC PEPTIDE RECEPTOR 3-RELATED"/>
    <property type="match status" value="1"/>
</dbReference>
<evidence type="ECO:0000256" key="3">
    <source>
        <dbReference type="ARBA" id="ARBA00022729"/>
    </source>
</evidence>
<dbReference type="GO" id="GO:0007165">
    <property type="term" value="P:signal transduction"/>
    <property type="evidence" value="ECO:0007669"/>
    <property type="project" value="TreeGrafter"/>
</dbReference>
<evidence type="ECO:0000256" key="6">
    <source>
        <dbReference type="ARBA" id="ARBA00023170"/>
    </source>
</evidence>
<gene>
    <name evidence="12" type="ORF">PoB_002834400</name>
</gene>
<evidence type="ECO:0000256" key="5">
    <source>
        <dbReference type="ARBA" id="ARBA00023136"/>
    </source>
</evidence>
<dbReference type="InterPro" id="IPR028082">
    <property type="entry name" value="Peripla_BP_I"/>
</dbReference>
<dbReference type="InterPro" id="IPR052612">
    <property type="entry name" value="ANP_Clearance_Receptor"/>
</dbReference>
<keyword evidence="3 10" id="KW-0732">Signal</keyword>
<feature type="signal peptide" evidence="10">
    <location>
        <begin position="1"/>
        <end position="15"/>
    </location>
</feature>
<dbReference type="GO" id="GO:0016020">
    <property type="term" value="C:membrane"/>
    <property type="evidence" value="ECO:0007669"/>
    <property type="project" value="UniProtKB-SubCell"/>
</dbReference>
<dbReference type="AlphaFoldDB" id="A0AAV4A5I8"/>
<comment type="caution">
    <text evidence="12">The sequence shown here is derived from an EMBL/GenBank/DDBJ whole genome shotgun (WGS) entry which is preliminary data.</text>
</comment>
<evidence type="ECO:0000313" key="13">
    <source>
        <dbReference type="Proteomes" id="UP000735302"/>
    </source>
</evidence>
<feature type="domain" description="Receptor ligand binding region" evidence="11">
    <location>
        <begin position="75"/>
        <end position="431"/>
    </location>
</feature>
<name>A0AAV4A5I8_9GAST</name>
<feature type="chain" id="PRO_5043853582" evidence="10">
    <location>
        <begin position="16"/>
        <end position="586"/>
    </location>
</feature>
<feature type="transmembrane region" description="Helical" evidence="9">
    <location>
        <begin position="489"/>
        <end position="511"/>
    </location>
</feature>
<sequence length="586" mass="66428">MYFILVIALSSVTLSEQVPYRFRTIIGDPEDMSDHTAPQEKCEWPRPHRLYPNTVQIGVILPYSGDYPWGIKMALPAIILALENVTNDSDLLRGLTVHVNVEDSDCSETIGPLAAINMYINQSADVFFGPACAYSVAPVARFSKFWGIPVLSAGALVAAFKDKTEYRLLTRVQGTHAKVSEFVLQLFKSYSWSHAALLYNDVTRSPNSEKRTCYFSAEAIFLDLLEYFGRRPYNKRFDERSHLVDYAELLKGASSQARVIVLCASPDSVREIMIKAHELNFDNGEYVFFNIDLFSSQNTTSQPWYRADDTEQRNADARVAYESLMTVTLRKPTGAEYRKFSEDVKERAAQMYENFTFGEQEVNSFVGAFYDAVILYALALNETLEAGGNVSDGLNITRRMWNRTFTGITGTVSIDSNGDRNADYSLLDLNPETESFEVVANYFGNSKEYTPYKGRMIHWAGGRKEPPPDVPKCGFDGSKCPPKAPFPGYAIMTIVLVSILIIVLIITFFVYRHYRQEAELAEMNWRVRWEDILFSGPMRSDRRSERGSSQKDSYRSDCSDDTIAVHLNDVGNRQLFTRTGYYKVPP</sequence>
<dbReference type="FunFam" id="3.40.50.2300:FF:000371">
    <property type="entry name" value="Guanylate cyclase"/>
    <property type="match status" value="1"/>
</dbReference>
<keyword evidence="7" id="KW-0325">Glycoprotein</keyword>
<dbReference type="InterPro" id="IPR001170">
    <property type="entry name" value="ANPR/GUC"/>
</dbReference>
<protein>
    <submittedName>
        <fullName evidence="12">Guanylate cyclase</fullName>
    </submittedName>
</protein>
<keyword evidence="13" id="KW-1185">Reference proteome</keyword>
<feature type="compositionally biased region" description="Basic and acidic residues" evidence="8">
    <location>
        <begin position="539"/>
        <end position="557"/>
    </location>
</feature>
<keyword evidence="5 9" id="KW-0472">Membrane</keyword>
<dbReference type="Pfam" id="PF01094">
    <property type="entry name" value="ANF_receptor"/>
    <property type="match status" value="1"/>
</dbReference>
<evidence type="ECO:0000313" key="12">
    <source>
        <dbReference type="EMBL" id="GFO01839.1"/>
    </source>
</evidence>
<dbReference type="PANTHER" id="PTHR44755:SF8">
    <property type="entry name" value="RECEPTOR LIGAND BINDING REGION DOMAIN-CONTAINING PROTEIN"/>
    <property type="match status" value="1"/>
</dbReference>
<accession>A0AAV4A5I8</accession>
<evidence type="ECO:0000256" key="4">
    <source>
        <dbReference type="ARBA" id="ARBA00022989"/>
    </source>
</evidence>
<proteinExistence type="predicted"/>
<dbReference type="PRINTS" id="PR00255">
    <property type="entry name" value="NATPEPTIDER"/>
</dbReference>
<keyword evidence="4 9" id="KW-1133">Transmembrane helix</keyword>
<evidence type="ECO:0000256" key="2">
    <source>
        <dbReference type="ARBA" id="ARBA00022692"/>
    </source>
</evidence>
<dbReference type="Gene3D" id="3.40.50.2300">
    <property type="match status" value="2"/>
</dbReference>
<evidence type="ECO:0000259" key="11">
    <source>
        <dbReference type="Pfam" id="PF01094"/>
    </source>
</evidence>
<organism evidence="12 13">
    <name type="scientific">Plakobranchus ocellatus</name>
    <dbReference type="NCBI Taxonomy" id="259542"/>
    <lineage>
        <taxon>Eukaryota</taxon>
        <taxon>Metazoa</taxon>
        <taxon>Spiralia</taxon>
        <taxon>Lophotrochozoa</taxon>
        <taxon>Mollusca</taxon>
        <taxon>Gastropoda</taxon>
        <taxon>Heterobranchia</taxon>
        <taxon>Euthyneura</taxon>
        <taxon>Panpulmonata</taxon>
        <taxon>Sacoglossa</taxon>
        <taxon>Placobranchoidea</taxon>
        <taxon>Plakobranchidae</taxon>
        <taxon>Plakobranchus</taxon>
    </lineage>
</organism>
<dbReference type="Proteomes" id="UP000735302">
    <property type="component" value="Unassembled WGS sequence"/>
</dbReference>
<evidence type="ECO:0000256" key="10">
    <source>
        <dbReference type="SAM" id="SignalP"/>
    </source>
</evidence>
<dbReference type="GO" id="GO:0038023">
    <property type="term" value="F:signaling receptor activity"/>
    <property type="evidence" value="ECO:0007669"/>
    <property type="project" value="TreeGrafter"/>
</dbReference>